<dbReference type="Proteomes" id="UP000264141">
    <property type="component" value="Unassembled WGS sequence"/>
</dbReference>
<accession>A0A3D1JHQ6</accession>
<evidence type="ECO:0000256" key="4">
    <source>
        <dbReference type="ARBA" id="ARBA00022833"/>
    </source>
</evidence>
<dbReference type="InterPro" id="IPR001279">
    <property type="entry name" value="Metallo-B-lactamas"/>
</dbReference>
<comment type="cofactor">
    <cofactor evidence="1">
        <name>Zn(2+)</name>
        <dbReference type="ChEBI" id="CHEBI:29105"/>
    </cofactor>
</comment>
<dbReference type="Pfam" id="PF00753">
    <property type="entry name" value="Lactamase_B"/>
    <property type="match status" value="1"/>
</dbReference>
<sequence length="218" mass="23985">MPVEILTFVLGPLETNTYLLVDSSSGQVVVVDPTFEVETVIEEIHRRGWSLAGIWITHAHFDHIAGVATLQSAFSSPVSLALHPADHPLWKAGGGSQWFGLPMPPLPDPDQWLEHGQILTLGETRWEVRHTPGHSAGHVIFYAPHPGVALCGDLIFRRGVGRTDLPGANSAQLIQSIRQHIFSLPLHTRLLCGHGPETTVQEERTENPFVSPIRNGRH</sequence>
<reference evidence="7 8" key="1">
    <citation type="journal article" date="2018" name="Nat. Biotechnol.">
        <title>A standardized bacterial taxonomy based on genome phylogeny substantially revises the tree of life.</title>
        <authorList>
            <person name="Parks D.H."/>
            <person name="Chuvochina M."/>
            <person name="Waite D.W."/>
            <person name="Rinke C."/>
            <person name="Skarshewski A."/>
            <person name="Chaumeil P.A."/>
            <person name="Hugenholtz P."/>
        </authorList>
    </citation>
    <scope>NUCLEOTIDE SEQUENCE [LARGE SCALE GENOMIC DNA]</scope>
    <source>
        <strain evidence="7">UBA8781</strain>
    </source>
</reference>
<keyword evidence="3 7" id="KW-0378">Hydrolase</keyword>
<keyword evidence="2" id="KW-0479">Metal-binding</keyword>
<dbReference type="EMBL" id="DPBP01000034">
    <property type="protein sequence ID" value="HCE17974.1"/>
    <property type="molecule type" value="Genomic_DNA"/>
</dbReference>
<dbReference type="RefSeq" id="WP_062189850.1">
    <property type="nucleotide sequence ID" value="NZ_DF967965.1"/>
</dbReference>
<dbReference type="OrthoDB" id="9802248at2"/>
<dbReference type="SUPFAM" id="SSF56281">
    <property type="entry name" value="Metallo-hydrolase/oxidoreductase"/>
    <property type="match status" value="1"/>
</dbReference>
<dbReference type="InterPro" id="IPR051453">
    <property type="entry name" value="MBL_Glyoxalase_II"/>
</dbReference>
<feature type="region of interest" description="Disordered" evidence="5">
    <location>
        <begin position="198"/>
        <end position="218"/>
    </location>
</feature>
<keyword evidence="4" id="KW-0862">Zinc</keyword>
<dbReference type="InterPro" id="IPR036866">
    <property type="entry name" value="RibonucZ/Hydroxyglut_hydro"/>
</dbReference>
<dbReference type="Gene3D" id="3.60.15.10">
    <property type="entry name" value="Ribonuclease Z/Hydroxyacylglutathione hydrolase-like"/>
    <property type="match status" value="1"/>
</dbReference>
<dbReference type="AlphaFoldDB" id="A0A3D1JHQ6"/>
<protein>
    <submittedName>
        <fullName evidence="7">Hydrolase</fullName>
    </submittedName>
</protein>
<name>A0A3D1JHQ6_9CHLR</name>
<evidence type="ECO:0000256" key="1">
    <source>
        <dbReference type="ARBA" id="ARBA00001947"/>
    </source>
</evidence>
<dbReference type="SMART" id="SM00849">
    <property type="entry name" value="Lactamase_B"/>
    <property type="match status" value="1"/>
</dbReference>
<comment type="caution">
    <text evidence="7">The sequence shown here is derived from an EMBL/GenBank/DDBJ whole genome shotgun (WGS) entry which is preliminary data.</text>
</comment>
<dbReference type="PANTHER" id="PTHR46233:SF3">
    <property type="entry name" value="HYDROXYACYLGLUTATHIONE HYDROLASE GLOC"/>
    <property type="match status" value="1"/>
</dbReference>
<dbReference type="PANTHER" id="PTHR46233">
    <property type="entry name" value="HYDROXYACYLGLUTATHIONE HYDROLASE GLOC"/>
    <property type="match status" value="1"/>
</dbReference>
<gene>
    <name evidence="7" type="ORF">DEQ80_08955</name>
</gene>
<evidence type="ECO:0000313" key="8">
    <source>
        <dbReference type="Proteomes" id="UP000264141"/>
    </source>
</evidence>
<evidence type="ECO:0000256" key="3">
    <source>
        <dbReference type="ARBA" id="ARBA00022801"/>
    </source>
</evidence>
<evidence type="ECO:0000256" key="5">
    <source>
        <dbReference type="SAM" id="MobiDB-lite"/>
    </source>
</evidence>
<organism evidence="7 8">
    <name type="scientific">Anaerolinea thermolimosa</name>
    <dbReference type="NCBI Taxonomy" id="229919"/>
    <lineage>
        <taxon>Bacteria</taxon>
        <taxon>Bacillati</taxon>
        <taxon>Chloroflexota</taxon>
        <taxon>Anaerolineae</taxon>
        <taxon>Anaerolineales</taxon>
        <taxon>Anaerolineaceae</taxon>
        <taxon>Anaerolinea</taxon>
    </lineage>
</organism>
<proteinExistence type="predicted"/>
<evidence type="ECO:0000313" key="7">
    <source>
        <dbReference type="EMBL" id="HCE17974.1"/>
    </source>
</evidence>
<dbReference type="STRING" id="229919.GCA_001050195_00698"/>
<feature type="domain" description="Metallo-beta-lactamase" evidence="6">
    <location>
        <begin position="14"/>
        <end position="194"/>
    </location>
</feature>
<dbReference type="GO" id="GO:0046872">
    <property type="term" value="F:metal ion binding"/>
    <property type="evidence" value="ECO:0007669"/>
    <property type="project" value="UniProtKB-KW"/>
</dbReference>
<evidence type="ECO:0000256" key="2">
    <source>
        <dbReference type="ARBA" id="ARBA00022723"/>
    </source>
</evidence>
<dbReference type="GO" id="GO:0016787">
    <property type="term" value="F:hydrolase activity"/>
    <property type="evidence" value="ECO:0007669"/>
    <property type="project" value="UniProtKB-KW"/>
</dbReference>
<evidence type="ECO:0000259" key="6">
    <source>
        <dbReference type="SMART" id="SM00849"/>
    </source>
</evidence>